<comment type="caution">
    <text evidence="7">The sequence shown here is derived from an EMBL/GenBank/DDBJ whole genome shotgun (WGS) entry which is preliminary data.</text>
</comment>
<gene>
    <name evidence="7" type="ORF">C8A04DRAFT_31296</name>
</gene>
<evidence type="ECO:0000256" key="2">
    <source>
        <dbReference type="ARBA" id="ARBA00022771"/>
    </source>
</evidence>
<evidence type="ECO:0000256" key="1">
    <source>
        <dbReference type="ARBA" id="ARBA00022723"/>
    </source>
</evidence>
<evidence type="ECO:0000259" key="6">
    <source>
        <dbReference type="PROSITE" id="PS50865"/>
    </source>
</evidence>
<organism evidence="7 8">
    <name type="scientific">Dichotomopilus funicola</name>
    <dbReference type="NCBI Taxonomy" id="1934379"/>
    <lineage>
        <taxon>Eukaryota</taxon>
        <taxon>Fungi</taxon>
        <taxon>Dikarya</taxon>
        <taxon>Ascomycota</taxon>
        <taxon>Pezizomycotina</taxon>
        <taxon>Sordariomycetes</taxon>
        <taxon>Sordariomycetidae</taxon>
        <taxon>Sordariales</taxon>
        <taxon>Chaetomiaceae</taxon>
        <taxon>Dichotomopilus</taxon>
    </lineage>
</organism>
<keyword evidence="3" id="KW-0862">Zinc</keyword>
<dbReference type="Gene3D" id="6.10.140.2220">
    <property type="match status" value="1"/>
</dbReference>
<evidence type="ECO:0000313" key="7">
    <source>
        <dbReference type="EMBL" id="KAK4141197.1"/>
    </source>
</evidence>
<dbReference type="EMBL" id="MU853616">
    <property type="protein sequence ID" value="KAK4141197.1"/>
    <property type="molecule type" value="Genomic_DNA"/>
</dbReference>
<dbReference type="GO" id="GO:0008270">
    <property type="term" value="F:zinc ion binding"/>
    <property type="evidence" value="ECO:0007669"/>
    <property type="project" value="UniProtKB-KW"/>
</dbReference>
<dbReference type="SUPFAM" id="SSF144232">
    <property type="entry name" value="HIT/MYND zinc finger-like"/>
    <property type="match status" value="1"/>
</dbReference>
<protein>
    <recommendedName>
        <fullName evidence="6">MYND-type domain-containing protein</fullName>
    </recommendedName>
</protein>
<evidence type="ECO:0000256" key="5">
    <source>
        <dbReference type="SAM" id="MobiDB-lite"/>
    </source>
</evidence>
<dbReference type="RefSeq" id="XP_062634568.1">
    <property type="nucleotide sequence ID" value="XM_062781712.1"/>
</dbReference>
<dbReference type="InterPro" id="IPR002893">
    <property type="entry name" value="Znf_MYND"/>
</dbReference>
<name>A0AAN6UXW4_9PEZI</name>
<keyword evidence="2 4" id="KW-0863">Zinc-finger</keyword>
<feature type="region of interest" description="Disordered" evidence="5">
    <location>
        <begin position="45"/>
        <end position="84"/>
    </location>
</feature>
<dbReference type="Pfam" id="PF01753">
    <property type="entry name" value="zf-MYND"/>
    <property type="match status" value="1"/>
</dbReference>
<evidence type="ECO:0000256" key="4">
    <source>
        <dbReference type="PROSITE-ProRule" id="PRU00134"/>
    </source>
</evidence>
<evidence type="ECO:0000313" key="8">
    <source>
        <dbReference type="Proteomes" id="UP001302676"/>
    </source>
</evidence>
<sequence>MANTCTVCQKGPPTVTLKFCAKCATTPYCSRDCQKADWKTHKKVCGKPTQHQSDSGSGSGSAANNNSPPRGVPTTGLAQPSAVPKPFTRLGQGTWLHGRPEQDVYRLLIDSYRLRAEDNFNFEGDSPADSLYGGASSALRGFQRFLELAESRAGLLPSWWSEEKKRECEEFGSGGSEEGRFQDLRRRVDKGQIQDVYGDSYFPMQLRMLAEVVYGRGVGGQRGETMRMMLASQE</sequence>
<keyword evidence="1" id="KW-0479">Metal-binding</keyword>
<dbReference type="PROSITE" id="PS50865">
    <property type="entry name" value="ZF_MYND_2"/>
    <property type="match status" value="1"/>
</dbReference>
<feature type="domain" description="MYND-type" evidence="6">
    <location>
        <begin position="5"/>
        <end position="45"/>
    </location>
</feature>
<dbReference type="Proteomes" id="UP001302676">
    <property type="component" value="Unassembled WGS sequence"/>
</dbReference>
<reference evidence="7" key="2">
    <citation type="submission" date="2023-05" db="EMBL/GenBank/DDBJ databases">
        <authorList>
            <consortium name="Lawrence Berkeley National Laboratory"/>
            <person name="Steindorff A."/>
            <person name="Hensen N."/>
            <person name="Bonometti L."/>
            <person name="Westerberg I."/>
            <person name="Brannstrom I.O."/>
            <person name="Guillou S."/>
            <person name="Cros-Aarteil S."/>
            <person name="Calhoun S."/>
            <person name="Haridas S."/>
            <person name="Kuo A."/>
            <person name="Mondo S."/>
            <person name="Pangilinan J."/>
            <person name="Riley R."/>
            <person name="Labutti K."/>
            <person name="Andreopoulos B."/>
            <person name="Lipzen A."/>
            <person name="Chen C."/>
            <person name="Yanf M."/>
            <person name="Daum C."/>
            <person name="Ng V."/>
            <person name="Clum A."/>
            <person name="Ohm R."/>
            <person name="Martin F."/>
            <person name="Silar P."/>
            <person name="Natvig D."/>
            <person name="Lalanne C."/>
            <person name="Gautier V."/>
            <person name="Ament-Velasquez S.L."/>
            <person name="Kruys A."/>
            <person name="Hutchinson M.I."/>
            <person name="Powell A.J."/>
            <person name="Barry K."/>
            <person name="Miller A.N."/>
            <person name="Grigoriev I.V."/>
            <person name="Debuchy R."/>
            <person name="Gladieux P."/>
            <person name="Thoren M.H."/>
            <person name="Johannesson H."/>
        </authorList>
    </citation>
    <scope>NUCLEOTIDE SEQUENCE</scope>
    <source>
        <strain evidence="7">CBS 141.50</strain>
    </source>
</reference>
<dbReference type="AlphaFoldDB" id="A0AAN6UXW4"/>
<evidence type="ECO:0000256" key="3">
    <source>
        <dbReference type="ARBA" id="ARBA00022833"/>
    </source>
</evidence>
<accession>A0AAN6UXW4</accession>
<dbReference type="GeneID" id="87818325"/>
<reference evidence="7" key="1">
    <citation type="journal article" date="2023" name="Mol. Phylogenet. Evol.">
        <title>Genome-scale phylogeny and comparative genomics of the fungal order Sordariales.</title>
        <authorList>
            <person name="Hensen N."/>
            <person name="Bonometti L."/>
            <person name="Westerberg I."/>
            <person name="Brannstrom I.O."/>
            <person name="Guillou S."/>
            <person name="Cros-Aarteil S."/>
            <person name="Calhoun S."/>
            <person name="Haridas S."/>
            <person name="Kuo A."/>
            <person name="Mondo S."/>
            <person name="Pangilinan J."/>
            <person name="Riley R."/>
            <person name="LaButti K."/>
            <person name="Andreopoulos B."/>
            <person name="Lipzen A."/>
            <person name="Chen C."/>
            <person name="Yan M."/>
            <person name="Daum C."/>
            <person name="Ng V."/>
            <person name="Clum A."/>
            <person name="Steindorff A."/>
            <person name="Ohm R.A."/>
            <person name="Martin F."/>
            <person name="Silar P."/>
            <person name="Natvig D.O."/>
            <person name="Lalanne C."/>
            <person name="Gautier V."/>
            <person name="Ament-Velasquez S.L."/>
            <person name="Kruys A."/>
            <person name="Hutchinson M.I."/>
            <person name="Powell A.J."/>
            <person name="Barry K."/>
            <person name="Miller A.N."/>
            <person name="Grigoriev I.V."/>
            <person name="Debuchy R."/>
            <person name="Gladieux P."/>
            <person name="Hiltunen Thoren M."/>
            <person name="Johannesson H."/>
        </authorList>
    </citation>
    <scope>NUCLEOTIDE SEQUENCE</scope>
    <source>
        <strain evidence="7">CBS 141.50</strain>
    </source>
</reference>
<dbReference type="PROSITE" id="PS01360">
    <property type="entry name" value="ZF_MYND_1"/>
    <property type="match status" value="1"/>
</dbReference>
<keyword evidence="8" id="KW-1185">Reference proteome</keyword>
<proteinExistence type="predicted"/>